<sequence length="85" mass="9203">MGKLSLKKYSLLCVLGGEVAYTACLIYGTTLTGKLAELHHAIFELLPGFTWLGFGSFIVGAITVGVWSCLGGAYIAWMHNYSLEK</sequence>
<evidence type="ECO:0000313" key="3">
    <source>
        <dbReference type="Proteomes" id="UP000178517"/>
    </source>
</evidence>
<keyword evidence="1" id="KW-0472">Membrane</keyword>
<keyword evidence="1" id="KW-0812">Transmembrane</keyword>
<feature type="transmembrane region" description="Helical" evidence="1">
    <location>
        <begin position="9"/>
        <end position="29"/>
    </location>
</feature>
<evidence type="ECO:0000256" key="1">
    <source>
        <dbReference type="SAM" id="Phobius"/>
    </source>
</evidence>
<name>A0A1G1ZLJ9_9BACT</name>
<keyword evidence="1" id="KW-1133">Transmembrane helix</keyword>
<feature type="transmembrane region" description="Helical" evidence="1">
    <location>
        <begin position="49"/>
        <end position="77"/>
    </location>
</feature>
<reference evidence="2 3" key="1">
    <citation type="journal article" date="2016" name="Nat. Commun.">
        <title>Thousands of microbial genomes shed light on interconnected biogeochemical processes in an aquifer system.</title>
        <authorList>
            <person name="Anantharaman K."/>
            <person name="Brown C.T."/>
            <person name="Hug L.A."/>
            <person name="Sharon I."/>
            <person name="Castelle C.J."/>
            <person name="Probst A.J."/>
            <person name="Thomas B.C."/>
            <person name="Singh A."/>
            <person name="Wilkins M.J."/>
            <person name="Karaoz U."/>
            <person name="Brodie E.L."/>
            <person name="Williams K.H."/>
            <person name="Hubbard S.S."/>
            <person name="Banfield J.F."/>
        </authorList>
    </citation>
    <scope>NUCLEOTIDE SEQUENCE [LARGE SCALE GENOMIC DNA]</scope>
</reference>
<proteinExistence type="predicted"/>
<protein>
    <submittedName>
        <fullName evidence="2">Uncharacterized protein</fullName>
    </submittedName>
</protein>
<dbReference type="EMBL" id="MHJI01000027">
    <property type="protein sequence ID" value="OGY65006.1"/>
    <property type="molecule type" value="Genomic_DNA"/>
</dbReference>
<dbReference type="AlphaFoldDB" id="A0A1G1ZLJ9"/>
<dbReference type="Proteomes" id="UP000178517">
    <property type="component" value="Unassembled WGS sequence"/>
</dbReference>
<dbReference type="STRING" id="1798406.A3A04_01405"/>
<gene>
    <name evidence="2" type="ORF">A3A04_01405</name>
</gene>
<accession>A0A1G1ZLJ9</accession>
<organism evidence="2 3">
    <name type="scientific">Candidatus Harrisonbacteria bacterium RIFCSPLOWO2_01_FULL_40_28</name>
    <dbReference type="NCBI Taxonomy" id="1798406"/>
    <lineage>
        <taxon>Bacteria</taxon>
        <taxon>Candidatus Harrisoniibacteriota</taxon>
    </lineage>
</organism>
<evidence type="ECO:0000313" key="2">
    <source>
        <dbReference type="EMBL" id="OGY65006.1"/>
    </source>
</evidence>
<comment type="caution">
    <text evidence="2">The sequence shown here is derived from an EMBL/GenBank/DDBJ whole genome shotgun (WGS) entry which is preliminary data.</text>
</comment>